<evidence type="ECO:0000313" key="6">
    <source>
        <dbReference type="Proteomes" id="UP001583172"/>
    </source>
</evidence>
<dbReference type="Proteomes" id="UP001583172">
    <property type="component" value="Unassembled WGS sequence"/>
</dbReference>
<dbReference type="SUPFAM" id="SSF48371">
    <property type="entry name" value="ARM repeat"/>
    <property type="match status" value="1"/>
</dbReference>
<dbReference type="Pfam" id="PF25567">
    <property type="entry name" value="TPR_SYO1"/>
    <property type="match status" value="1"/>
</dbReference>
<dbReference type="InterPro" id="IPR057990">
    <property type="entry name" value="TPR_SYO1"/>
</dbReference>
<evidence type="ECO:0000313" key="5">
    <source>
        <dbReference type="EMBL" id="KAL1842067.1"/>
    </source>
</evidence>
<evidence type="ECO:0000313" key="4">
    <source>
        <dbReference type="EMBL" id="KAL1839042.1"/>
    </source>
</evidence>
<reference evidence="5" key="2">
    <citation type="submission" date="2024-01" db="EMBL/GenBank/DDBJ databases">
        <authorList>
            <consortium name="Lawrence Berkeley National Laboratory"/>
            <person name="Steindorff A.S."/>
            <person name="Aguilar-pontes M.V."/>
            <person name="Robinson A.J."/>
            <person name="Andreopoulos B."/>
            <person name="LaButti K."/>
            <person name="Kuo A."/>
            <person name="Mondo S."/>
            <person name="Riley R."/>
            <person name="Otillar R."/>
            <person name="Haridas S."/>
            <person name="Lipzen A."/>
            <person name="Grimwood J."/>
            <person name="Schmutz J."/>
            <person name="Clum A."/>
            <person name="Conant G."/>
            <person name="Drula E."/>
            <person name="Henrissat B."/>
            <person name="Hansel C."/>
            <person name="Singer S."/>
            <person name="de Vries R."/>
            <person name="Natvig D."/>
            <person name="Powell A.J."/>
            <person name="Tsang A."/>
            <person name="Grigoriev I.V."/>
        </authorList>
    </citation>
    <scope>NUCLEOTIDE SEQUENCE</scope>
    <source>
        <strain evidence="5">CBS 620.91</strain>
    </source>
</reference>
<name>A0ABR3VJQ6_HUMIN</name>
<comment type="similarity">
    <text evidence="1">Belongs to the nuclear import and ribosome assembly adapter family.</text>
</comment>
<dbReference type="EMBL" id="JAZGSY010000178">
    <property type="protein sequence ID" value="KAL1839042.1"/>
    <property type="molecule type" value="Genomic_DNA"/>
</dbReference>
<feature type="compositionally biased region" description="Acidic residues" evidence="2">
    <location>
        <begin position="374"/>
        <end position="396"/>
    </location>
</feature>
<dbReference type="InterPro" id="IPR052616">
    <property type="entry name" value="SYO1-like"/>
</dbReference>
<dbReference type="EMBL" id="JAZGSY010000055">
    <property type="protein sequence ID" value="KAL1842067.1"/>
    <property type="molecule type" value="Genomic_DNA"/>
</dbReference>
<keyword evidence="6" id="KW-1185">Reference proteome</keyword>
<evidence type="ECO:0000256" key="1">
    <source>
        <dbReference type="ARBA" id="ARBA00049983"/>
    </source>
</evidence>
<evidence type="ECO:0000256" key="2">
    <source>
        <dbReference type="SAM" id="MobiDB-lite"/>
    </source>
</evidence>
<dbReference type="PANTHER" id="PTHR13347">
    <property type="entry name" value="HEAT REPEAT-CONTAINING PROTEIN 3"/>
    <property type="match status" value="1"/>
</dbReference>
<dbReference type="PANTHER" id="PTHR13347:SF1">
    <property type="entry name" value="HEAT REPEAT-CONTAINING PROTEIN 3"/>
    <property type="match status" value="1"/>
</dbReference>
<feature type="compositionally biased region" description="Basic residues" evidence="2">
    <location>
        <begin position="1"/>
        <end position="11"/>
    </location>
</feature>
<evidence type="ECO:0000259" key="3">
    <source>
        <dbReference type="Pfam" id="PF25567"/>
    </source>
</evidence>
<dbReference type="InterPro" id="IPR011989">
    <property type="entry name" value="ARM-like"/>
</dbReference>
<feature type="region of interest" description="Disordered" evidence="2">
    <location>
        <begin position="349"/>
        <end position="396"/>
    </location>
</feature>
<proteinExistence type="inferred from homology"/>
<dbReference type="InterPro" id="IPR016024">
    <property type="entry name" value="ARM-type_fold"/>
</dbReference>
<gene>
    <name evidence="4" type="ORF">VTJ49DRAFT_1906</name>
    <name evidence="5" type="ORF">VTJ49DRAFT_6137</name>
</gene>
<feature type="region of interest" description="Disordered" evidence="2">
    <location>
        <begin position="1"/>
        <end position="28"/>
    </location>
</feature>
<accession>A0ABR3VJQ6</accession>
<reference evidence="5 6" key="1">
    <citation type="journal article" date="2024" name="Commun. Biol.">
        <title>Comparative genomic analysis of thermophilic fungi reveals convergent evolutionary adaptations and gene losses.</title>
        <authorList>
            <person name="Steindorff A.S."/>
            <person name="Aguilar-Pontes M.V."/>
            <person name="Robinson A.J."/>
            <person name="Andreopoulos B."/>
            <person name="LaButti K."/>
            <person name="Kuo A."/>
            <person name="Mondo S."/>
            <person name="Riley R."/>
            <person name="Otillar R."/>
            <person name="Haridas S."/>
            <person name="Lipzen A."/>
            <person name="Grimwood J."/>
            <person name="Schmutz J."/>
            <person name="Clum A."/>
            <person name="Reid I.D."/>
            <person name="Moisan M.C."/>
            <person name="Butler G."/>
            <person name="Nguyen T.T.M."/>
            <person name="Dewar K."/>
            <person name="Conant G."/>
            <person name="Drula E."/>
            <person name="Henrissat B."/>
            <person name="Hansel C."/>
            <person name="Singer S."/>
            <person name="Hutchinson M.I."/>
            <person name="de Vries R.P."/>
            <person name="Natvig D.O."/>
            <person name="Powell A.J."/>
            <person name="Tsang A."/>
            <person name="Grigoriev I.V."/>
        </authorList>
    </citation>
    <scope>NUCLEOTIDE SEQUENCE [LARGE SCALE GENOMIC DNA]</scope>
    <source>
        <strain evidence="5 6">CBS 620.91</strain>
    </source>
</reference>
<feature type="domain" description="SYO1-like TPR repeats" evidence="3">
    <location>
        <begin position="450"/>
        <end position="702"/>
    </location>
</feature>
<dbReference type="Gene3D" id="1.25.10.10">
    <property type="entry name" value="Leucine-rich Repeat Variant"/>
    <property type="match status" value="2"/>
</dbReference>
<organism evidence="5 6">
    <name type="scientific">Humicola insolens</name>
    <name type="common">Soft-rot fungus</name>
    <dbReference type="NCBI Taxonomy" id="85995"/>
    <lineage>
        <taxon>Eukaryota</taxon>
        <taxon>Fungi</taxon>
        <taxon>Dikarya</taxon>
        <taxon>Ascomycota</taxon>
        <taxon>Pezizomycotina</taxon>
        <taxon>Sordariomycetes</taxon>
        <taxon>Sordariomycetidae</taxon>
        <taxon>Sordariales</taxon>
        <taxon>Chaetomiaceae</taxon>
        <taxon>Mycothermus</taxon>
    </lineage>
</organism>
<feature type="compositionally biased region" description="Acidic residues" evidence="2">
    <location>
        <begin position="349"/>
        <end position="360"/>
    </location>
</feature>
<comment type="caution">
    <text evidence="5">The sequence shown here is derived from an EMBL/GenBank/DDBJ whole genome shotgun (WGS) entry which is preliminary data.</text>
</comment>
<sequence>MGKSRRNRARASNRADPIAKPVKPPSDPELAKLREAKILPVLRDLKSTEAKSRTAAAGAIANIVQDARCRKLLLREQVVHVVLTETLTDNSIDSRAAGWEILKVLAQEEEADFCVHLYRQDVLTAIEHAAKAILETLTASEPAFSKLLKAQQRLVWDITSSLLILLNLLALARDEILSAIVGNPTILRFLFRLAATDMAPQDIFDEAMSCLTTLSEDNLELGQAITNDPETQCYDALLRLATTGTAAGPRSVLSCGVLHNVFASLNWLDHSPGKDGACDAVLIPSLTRALEQVTPSSVTVANGGSGPAEVAQVALEILASIGTDFHETLIKGNRAPPDAGKAAEEEWNGIDDDADGDAMDVDGGSDGGQHDGDAGEEEEDEEEEGDDEEGDDDSITSDIEADMDLVTAAEGSGSGDLDDLPTLRELFQRAVPQLIRLAGQLPLDNDASLAIQSRALSALNNIAWTISCLEFDGGENANIYAAWYPTAKKIWRKVVAPIVEADSADFALATQVTSLAWAVARTLKGETPAAEGAHHRKFMALYRAAAGKQDQQAKEATGDDAPDPFQGLGVKCIGVLGSLAHDPAPMELNREVGVFLMTVLEAGGSGGETGTETPAATTAFKVPPADVIEALNQIFDLYGDEELPCDREVFWKDGFLGHLEALVPRVRALAKGIDKRTQAELRTRADEVVLNLGRFVQYKKKHAPK</sequence>
<dbReference type="CDD" id="cd13394">
    <property type="entry name" value="Syo1_like"/>
    <property type="match status" value="1"/>
</dbReference>
<protein>
    <recommendedName>
        <fullName evidence="3">SYO1-like TPR repeats domain-containing protein</fullName>
    </recommendedName>
</protein>